<gene>
    <name evidence="2" type="ORF">DNH61_11670</name>
</gene>
<dbReference type="OrthoDB" id="3199595at2"/>
<dbReference type="InterPro" id="IPR053162">
    <property type="entry name" value="DnaD"/>
</dbReference>
<sequence length="275" mass="32105">MATYRQVHTSFWQDGFVLGLTPEEKYFYLYLMTNSKTTQCGVYELPKQIIEMETGYNRETVEKLLDRFVNYDKVRYNDSTREIIILNWLRYNSINSPKVKACIVKELKNVKNNEFIELFYALCRRYKYSINTVSIDLGEEEEKEKEEEQEEEIKDIVPFSEIIDYLNAKAGTKYRASTDSTKRHITARWNQNYRLDDFKAVIDKKCAEWLGTDLEQYLRPETLFGTKFEAYLNQKIVIKGGGPGGKHGQGHERNAGTYRADADPLAELYIGTPTV</sequence>
<organism evidence="2 3">
    <name type="scientific">Paenibacillus sambharensis</name>
    <dbReference type="NCBI Taxonomy" id="1803190"/>
    <lineage>
        <taxon>Bacteria</taxon>
        <taxon>Bacillati</taxon>
        <taxon>Bacillota</taxon>
        <taxon>Bacilli</taxon>
        <taxon>Bacillales</taxon>
        <taxon>Paenibacillaceae</taxon>
        <taxon>Paenibacillus</taxon>
    </lineage>
</organism>
<dbReference type="InterPro" id="IPR011741">
    <property type="entry name" value="Phg_2220_C"/>
</dbReference>
<feature type="domain" description="Phage conserved hypothetical protein C-terminal" evidence="1">
    <location>
        <begin position="162"/>
        <end position="233"/>
    </location>
</feature>
<name>A0A2W1LTU7_9BACL</name>
<dbReference type="RefSeq" id="WP_111146840.1">
    <property type="nucleotide sequence ID" value="NZ_QKRB01000044.1"/>
</dbReference>
<dbReference type="Pfam" id="PF09524">
    <property type="entry name" value="Phg_2220_C"/>
    <property type="match status" value="1"/>
</dbReference>
<dbReference type="AlphaFoldDB" id="A0A2W1LTU7"/>
<dbReference type="NCBIfam" id="TIGR02220">
    <property type="entry name" value="phg_TIGR02220"/>
    <property type="match status" value="1"/>
</dbReference>
<dbReference type="Proteomes" id="UP000249522">
    <property type="component" value="Unassembled WGS sequence"/>
</dbReference>
<reference evidence="2 3" key="1">
    <citation type="submission" date="2018-06" db="EMBL/GenBank/DDBJ databases">
        <title>Paenibacillus imtechensis sp. nov.</title>
        <authorList>
            <person name="Pinnaka A.K."/>
            <person name="Singh H."/>
            <person name="Kaur M."/>
        </authorList>
    </citation>
    <scope>NUCLEOTIDE SEQUENCE [LARGE SCALE GENOMIC DNA]</scope>
    <source>
        <strain evidence="2 3">SMB1</strain>
    </source>
</reference>
<dbReference type="PANTHER" id="PTHR37293">
    <property type="entry name" value="PHAGE REPLICATION PROTEIN-RELATED"/>
    <property type="match status" value="1"/>
</dbReference>
<dbReference type="EMBL" id="QKRB01000044">
    <property type="protein sequence ID" value="PZD95211.1"/>
    <property type="molecule type" value="Genomic_DNA"/>
</dbReference>
<accession>A0A2W1LTU7</accession>
<protein>
    <submittedName>
        <fullName evidence="2">Replication protein</fullName>
    </submittedName>
</protein>
<evidence type="ECO:0000259" key="1">
    <source>
        <dbReference type="Pfam" id="PF09524"/>
    </source>
</evidence>
<keyword evidence="3" id="KW-1185">Reference proteome</keyword>
<comment type="caution">
    <text evidence="2">The sequence shown here is derived from an EMBL/GenBank/DDBJ whole genome shotgun (WGS) entry which is preliminary data.</text>
</comment>
<proteinExistence type="predicted"/>
<dbReference type="PANTHER" id="PTHR37293:SF5">
    <property type="entry name" value="DNA REPLICATION PROTEIN"/>
    <property type="match status" value="1"/>
</dbReference>
<evidence type="ECO:0000313" key="3">
    <source>
        <dbReference type="Proteomes" id="UP000249522"/>
    </source>
</evidence>
<evidence type="ECO:0000313" key="2">
    <source>
        <dbReference type="EMBL" id="PZD95211.1"/>
    </source>
</evidence>